<name>A0A150X1V1_9BACT</name>
<proteinExistence type="predicted"/>
<evidence type="ECO:0000256" key="1">
    <source>
        <dbReference type="SAM" id="Phobius"/>
    </source>
</evidence>
<organism evidence="2 3">
    <name type="scientific">Roseivirga echinicomitans</name>
    <dbReference type="NCBI Taxonomy" id="296218"/>
    <lineage>
        <taxon>Bacteria</taxon>
        <taxon>Pseudomonadati</taxon>
        <taxon>Bacteroidota</taxon>
        <taxon>Cytophagia</taxon>
        <taxon>Cytophagales</taxon>
        <taxon>Roseivirgaceae</taxon>
        <taxon>Roseivirga</taxon>
    </lineage>
</organism>
<keyword evidence="1" id="KW-1133">Transmembrane helix</keyword>
<evidence type="ECO:0000313" key="3">
    <source>
        <dbReference type="Proteomes" id="UP000075615"/>
    </source>
</evidence>
<feature type="transmembrane region" description="Helical" evidence="1">
    <location>
        <begin position="12"/>
        <end position="30"/>
    </location>
</feature>
<gene>
    <name evidence="2" type="ORF">AWN68_08345</name>
</gene>
<accession>A0A150X1V1</accession>
<keyword evidence="1" id="KW-0472">Membrane</keyword>
<protein>
    <submittedName>
        <fullName evidence="2">Uncharacterized protein</fullName>
    </submittedName>
</protein>
<dbReference type="AlphaFoldDB" id="A0A150X1V1"/>
<keyword evidence="3" id="KW-1185">Reference proteome</keyword>
<comment type="caution">
    <text evidence="2">The sequence shown here is derived from an EMBL/GenBank/DDBJ whole genome shotgun (WGS) entry which is preliminary data.</text>
</comment>
<dbReference type="Proteomes" id="UP000075615">
    <property type="component" value="Unassembled WGS sequence"/>
</dbReference>
<dbReference type="OrthoDB" id="9907366at2"/>
<evidence type="ECO:0000313" key="2">
    <source>
        <dbReference type="EMBL" id="KYG72707.1"/>
    </source>
</evidence>
<sequence length="158" mass="18433">MEFQLYKRHKQVLKNSIATFFFLVVGLTIAMMSRGIGVTESSFSEWNVPVYGYVLAILGIFVLGTLGILVQEAKSTSHKVLFEDHSIQLKRSKERVSVSDVISVKRDYHQWTTNDEDGNVWILKIKNKKEVKFLVERRFDDDLKKWINENDEFMKTKV</sequence>
<dbReference type="STRING" id="296218.AWN68_08345"/>
<keyword evidence="1" id="KW-0812">Transmembrane</keyword>
<dbReference type="RefSeq" id="WP_068417115.1">
    <property type="nucleotide sequence ID" value="NZ_LRDB01000050.1"/>
</dbReference>
<dbReference type="EMBL" id="LRDB01000050">
    <property type="protein sequence ID" value="KYG72707.1"/>
    <property type="molecule type" value="Genomic_DNA"/>
</dbReference>
<reference evidence="2 3" key="1">
    <citation type="submission" date="2016-01" db="EMBL/GenBank/DDBJ databases">
        <title>Genome sequencing of Roseivirga echinicomitans KMM 6058.</title>
        <authorList>
            <person name="Selvaratnam C."/>
            <person name="Thevarajoo S."/>
            <person name="Goh K.M."/>
            <person name="Ee R."/>
            <person name="Chan K.-G."/>
            <person name="Chong C.S."/>
        </authorList>
    </citation>
    <scope>NUCLEOTIDE SEQUENCE [LARGE SCALE GENOMIC DNA]</scope>
    <source>
        <strain evidence="2 3">KMM 6058</strain>
    </source>
</reference>
<feature type="transmembrane region" description="Helical" evidence="1">
    <location>
        <begin position="50"/>
        <end position="70"/>
    </location>
</feature>